<dbReference type="PANTHER" id="PTHR43625">
    <property type="entry name" value="AFLATOXIN B1 ALDEHYDE REDUCTASE"/>
    <property type="match status" value="1"/>
</dbReference>
<evidence type="ECO:0000313" key="4">
    <source>
        <dbReference type="Proteomes" id="UP001497453"/>
    </source>
</evidence>
<reference evidence="4" key="1">
    <citation type="submission" date="2024-04" db="EMBL/GenBank/DDBJ databases">
        <authorList>
            <person name="Shaw F."/>
            <person name="Minotto A."/>
        </authorList>
    </citation>
    <scope>NUCLEOTIDE SEQUENCE [LARGE SCALE GENOMIC DNA]</scope>
</reference>
<organism evidence="3 4">
    <name type="scientific">Somion occarium</name>
    <dbReference type="NCBI Taxonomy" id="3059160"/>
    <lineage>
        <taxon>Eukaryota</taxon>
        <taxon>Fungi</taxon>
        <taxon>Dikarya</taxon>
        <taxon>Basidiomycota</taxon>
        <taxon>Agaricomycotina</taxon>
        <taxon>Agaricomycetes</taxon>
        <taxon>Polyporales</taxon>
        <taxon>Cerrenaceae</taxon>
        <taxon>Somion</taxon>
    </lineage>
</organism>
<dbReference type="Proteomes" id="UP001497453">
    <property type="component" value="Chromosome 2"/>
</dbReference>
<keyword evidence="4" id="KW-1185">Reference proteome</keyword>
<sequence length="370" mass="41227">MYDEAGWEYHESSKHFFHFSLTSQTIQTRAMSRPSLPTRRIGTTDVTAIGWGGMGLSAFYGKPLPDEERLKLLDAVYEHGCTNWDTADVYGDNEDLIGKWFKKTGKRNEIFLATKFGFVFKDDKIVNGSPEYARKACEKSLSRLGIDQIDLYYLHRPDPTVPIELTVGVMAELVKEGKVKYLGISECSAATLRRAHAVHPISALQVEYSPFTLDIEDEKVGLLKTAKELGIAVVAYSPIGRGLLTGQYKGPEDFDEDDFRRKIPRYSKENFPNILKLADGLKKIGERHNATAGQVALAWLLAQDPSIIPIPGTTKVKYLEENLGALNVRLSSEELLEVRKVAEEANACQGLRFPEAFGAVHFADTPALNV</sequence>
<dbReference type="InterPro" id="IPR050791">
    <property type="entry name" value="Aldo-Keto_reductase"/>
</dbReference>
<evidence type="ECO:0000259" key="2">
    <source>
        <dbReference type="Pfam" id="PF00248"/>
    </source>
</evidence>
<evidence type="ECO:0000313" key="3">
    <source>
        <dbReference type="EMBL" id="CAL1702450.1"/>
    </source>
</evidence>
<dbReference type="Gene3D" id="3.20.20.100">
    <property type="entry name" value="NADP-dependent oxidoreductase domain"/>
    <property type="match status" value="1"/>
</dbReference>
<gene>
    <name evidence="3" type="ORF">GFSPODELE1_LOCUS4051</name>
</gene>
<evidence type="ECO:0000256" key="1">
    <source>
        <dbReference type="ARBA" id="ARBA00023002"/>
    </source>
</evidence>
<dbReference type="InterPro" id="IPR036812">
    <property type="entry name" value="NAD(P)_OxRdtase_dom_sf"/>
</dbReference>
<dbReference type="PRINTS" id="PR00069">
    <property type="entry name" value="ALDKETRDTASE"/>
</dbReference>
<dbReference type="InterPro" id="IPR020471">
    <property type="entry name" value="AKR"/>
</dbReference>
<protein>
    <recommendedName>
        <fullName evidence="2">NADP-dependent oxidoreductase domain-containing protein</fullName>
    </recommendedName>
</protein>
<dbReference type="Pfam" id="PF00248">
    <property type="entry name" value="Aldo_ket_red"/>
    <property type="match status" value="1"/>
</dbReference>
<proteinExistence type="predicted"/>
<accession>A0ABP1D3I9</accession>
<dbReference type="EMBL" id="OZ037945">
    <property type="protein sequence ID" value="CAL1702450.1"/>
    <property type="molecule type" value="Genomic_DNA"/>
</dbReference>
<dbReference type="PANTHER" id="PTHR43625:SF40">
    <property type="entry name" value="ALDO-KETO REDUCTASE YAKC [NADP(+)]"/>
    <property type="match status" value="1"/>
</dbReference>
<dbReference type="InterPro" id="IPR023210">
    <property type="entry name" value="NADP_OxRdtase_dom"/>
</dbReference>
<dbReference type="SUPFAM" id="SSF51430">
    <property type="entry name" value="NAD(P)-linked oxidoreductase"/>
    <property type="match status" value="1"/>
</dbReference>
<keyword evidence="1" id="KW-0560">Oxidoreductase</keyword>
<name>A0ABP1D3I9_9APHY</name>
<feature type="domain" description="NADP-dependent oxidoreductase" evidence="2">
    <location>
        <begin position="49"/>
        <end position="342"/>
    </location>
</feature>